<dbReference type="GO" id="GO:0004341">
    <property type="term" value="F:gluconolactonase activity"/>
    <property type="evidence" value="ECO:0007669"/>
    <property type="project" value="TreeGrafter"/>
</dbReference>
<feature type="domain" description="SMP-30/Gluconolactonase/LRE-like region" evidence="4">
    <location>
        <begin position="20"/>
        <end position="261"/>
    </location>
</feature>
<evidence type="ECO:0000259" key="4">
    <source>
        <dbReference type="Pfam" id="PF08450"/>
    </source>
</evidence>
<proteinExistence type="inferred from homology"/>
<sequence>MNPEEVAPAWRACTPSRYRLAEGARWTDGSLLFVDLLRGDLHRVRGVGAGGPELLLGLRMPLGAVAPTVGGPPGQWIIAAGPGVALTDARGDVDWLARPGGRPDRSMRMNDGACDPAGRFWAGSMEVAAAPGAGSLFRTDTDGTVHEVLDGLTVPNGPVFSADGSLMYLADSATGTIRRHAVHPASGTLGEGELFASFPSEEGRPDGMTVDDEQNLWVALWGAGRVLCLAPDGRRLRTVCLPTPHTSSVAFGGGLMFVTTATHRLDRPGPLDGAVLAAMTEVTAPPVQPFGAIPEA</sequence>
<dbReference type="InterPro" id="IPR011042">
    <property type="entry name" value="6-blade_b-propeller_TolB-like"/>
</dbReference>
<feature type="active site" description="Proton donor/acceptor" evidence="2">
    <location>
        <position position="206"/>
    </location>
</feature>
<keyword evidence="5" id="KW-0378">Hydrolase</keyword>
<keyword evidence="3" id="KW-0479">Metal-binding</keyword>
<evidence type="ECO:0000256" key="3">
    <source>
        <dbReference type="PIRSR" id="PIRSR605511-2"/>
    </source>
</evidence>
<dbReference type="PANTHER" id="PTHR10907">
    <property type="entry name" value="REGUCALCIN"/>
    <property type="match status" value="1"/>
</dbReference>
<feature type="binding site" evidence="3">
    <location>
        <position position="206"/>
    </location>
    <ligand>
        <name>a divalent metal cation</name>
        <dbReference type="ChEBI" id="CHEBI:60240"/>
    </ligand>
</feature>
<evidence type="ECO:0000256" key="2">
    <source>
        <dbReference type="PIRSR" id="PIRSR605511-1"/>
    </source>
</evidence>
<dbReference type="InterPro" id="IPR013658">
    <property type="entry name" value="SGL"/>
</dbReference>
<protein>
    <submittedName>
        <fullName evidence="5">SMP-30/gluconolactonase/LRE family protein</fullName>
        <ecNumber evidence="5">3.1.1.99</ecNumber>
    </submittedName>
</protein>
<accession>A0AAU8KAM9</accession>
<feature type="binding site" evidence="3">
    <location>
        <position position="110"/>
    </location>
    <ligand>
        <name>substrate</name>
    </ligand>
</feature>
<keyword evidence="3" id="KW-0862">Zinc</keyword>
<dbReference type="EMBL" id="CP136798">
    <property type="protein sequence ID" value="XCN12729.1"/>
    <property type="molecule type" value="Genomic_DNA"/>
</dbReference>
<name>A0AAU8KAM9_9ACTN</name>
<dbReference type="SUPFAM" id="SSF63829">
    <property type="entry name" value="Calcium-dependent phosphotriesterase"/>
    <property type="match status" value="1"/>
</dbReference>
<dbReference type="AlphaFoldDB" id="A0AAU8KAM9"/>
<dbReference type="GO" id="GO:0005509">
    <property type="term" value="F:calcium ion binding"/>
    <property type="evidence" value="ECO:0007669"/>
    <property type="project" value="TreeGrafter"/>
</dbReference>
<feature type="binding site" evidence="3">
    <location>
        <position position="22"/>
    </location>
    <ligand>
        <name>a divalent metal cation</name>
        <dbReference type="ChEBI" id="CHEBI:60240"/>
    </ligand>
</feature>
<dbReference type="PANTHER" id="PTHR10907:SF47">
    <property type="entry name" value="REGUCALCIN"/>
    <property type="match status" value="1"/>
</dbReference>
<organism evidence="5">
    <name type="scientific">Streptomyces sp. JL1001</name>
    <dbReference type="NCBI Taxonomy" id="3078227"/>
    <lineage>
        <taxon>Bacteria</taxon>
        <taxon>Bacillati</taxon>
        <taxon>Actinomycetota</taxon>
        <taxon>Actinomycetes</taxon>
        <taxon>Kitasatosporales</taxon>
        <taxon>Streptomycetaceae</taxon>
        <taxon>Streptomyces</taxon>
    </lineage>
</organism>
<comment type="similarity">
    <text evidence="1">Belongs to the SMP-30/CGR1 family.</text>
</comment>
<dbReference type="PRINTS" id="PR01790">
    <property type="entry name" value="SMP30FAMILY"/>
</dbReference>
<dbReference type="InterPro" id="IPR005511">
    <property type="entry name" value="SMP-30"/>
</dbReference>
<gene>
    <name evidence="5" type="ORF">R1Y80_03335</name>
</gene>
<dbReference type="Pfam" id="PF08450">
    <property type="entry name" value="SGL"/>
    <property type="match status" value="1"/>
</dbReference>
<dbReference type="Gene3D" id="2.120.10.30">
    <property type="entry name" value="TolB, C-terminal domain"/>
    <property type="match status" value="1"/>
</dbReference>
<evidence type="ECO:0000313" key="5">
    <source>
        <dbReference type="EMBL" id="XCN12729.1"/>
    </source>
</evidence>
<feature type="binding site" evidence="3">
    <location>
        <position position="108"/>
    </location>
    <ligand>
        <name>substrate</name>
    </ligand>
</feature>
<dbReference type="EC" id="3.1.1.99" evidence="5"/>
<reference evidence="5" key="1">
    <citation type="submission" date="2023-10" db="EMBL/GenBank/DDBJ databases">
        <title>Complete genome sequence of Streptomyces sp. JL1001.</title>
        <authorList>
            <person name="Jiang L."/>
        </authorList>
    </citation>
    <scope>NUCLEOTIDE SEQUENCE</scope>
    <source>
        <strain evidence="5">JL1001</strain>
    </source>
</reference>
<dbReference type="RefSeq" id="WP_354596366.1">
    <property type="nucleotide sequence ID" value="NZ_CP136798.1"/>
</dbReference>
<dbReference type="GO" id="GO:0019853">
    <property type="term" value="P:L-ascorbic acid biosynthetic process"/>
    <property type="evidence" value="ECO:0007669"/>
    <property type="project" value="TreeGrafter"/>
</dbReference>
<comment type="cofactor">
    <cofactor evidence="3">
        <name>Zn(2+)</name>
        <dbReference type="ChEBI" id="CHEBI:29105"/>
    </cofactor>
    <text evidence="3">Binds 1 divalent metal cation per subunit.</text>
</comment>
<evidence type="ECO:0000256" key="1">
    <source>
        <dbReference type="ARBA" id="ARBA00008853"/>
    </source>
</evidence>
<feature type="binding site" evidence="3">
    <location>
        <position position="156"/>
    </location>
    <ligand>
        <name>a divalent metal cation</name>
        <dbReference type="ChEBI" id="CHEBI:60240"/>
    </ligand>
</feature>